<name>A0ABR3IWW2_9AGAR</name>
<dbReference type="InterPro" id="IPR011009">
    <property type="entry name" value="Kinase-like_dom_sf"/>
</dbReference>
<dbReference type="PROSITE" id="PS00109">
    <property type="entry name" value="PROTEIN_KINASE_TYR"/>
    <property type="match status" value="1"/>
</dbReference>
<accession>A0ABR3IWW2</accession>
<protein>
    <recommendedName>
        <fullName evidence="4">Non-specific serine/threonine protein kinase</fullName>
    </recommendedName>
</protein>
<dbReference type="Proteomes" id="UP001556367">
    <property type="component" value="Unassembled WGS sequence"/>
</dbReference>
<evidence type="ECO:0000313" key="3">
    <source>
        <dbReference type="Proteomes" id="UP001556367"/>
    </source>
</evidence>
<gene>
    <name evidence="2" type="ORF">HGRIS_013917</name>
</gene>
<evidence type="ECO:0000256" key="1">
    <source>
        <dbReference type="SAM" id="MobiDB-lite"/>
    </source>
</evidence>
<dbReference type="SUPFAM" id="SSF56112">
    <property type="entry name" value="Protein kinase-like (PK-like)"/>
    <property type="match status" value="1"/>
</dbReference>
<organism evidence="2 3">
    <name type="scientific">Hohenbuehelia grisea</name>
    <dbReference type="NCBI Taxonomy" id="104357"/>
    <lineage>
        <taxon>Eukaryota</taxon>
        <taxon>Fungi</taxon>
        <taxon>Dikarya</taxon>
        <taxon>Basidiomycota</taxon>
        <taxon>Agaricomycotina</taxon>
        <taxon>Agaricomycetes</taxon>
        <taxon>Agaricomycetidae</taxon>
        <taxon>Agaricales</taxon>
        <taxon>Pleurotineae</taxon>
        <taxon>Pleurotaceae</taxon>
        <taxon>Hohenbuehelia</taxon>
    </lineage>
</organism>
<sequence>MSSSQSLHPPADKQRLHKRPRLENTSLNAALSAAKILLDQLKVLQRHLKSDDRFPTQFKGHLGQLRALIEVYVENEGDFTIHGEDLLNLQFPSDQDGQDYLLISCRNAYKEFCVSYHKHKNPRPSPSDYAKDWPKAQTSTPHLLCARPTARRGLPLSMLHDVFREFIIRADSPLPQCSTATTARRTADSLCGSMGDAFSDESARSQEFDRCTSQLFGIWQSQHHLASRSEACSGYVDRTLESTARTIITFREDKKDIGDGGEVYMQVARDYDMYRQGCDTIDGAPAFLICVLGPILIVSGGFYDGSNTLVEPLTRPCYMLADETGRRQQDLARVLYALHCGIQSLDMRQPSHELQIFPPLTPRVYLDCAPVEGQESLGSLKDFAPSRFAHRLIFSATLARPSSAPERVFVKLMTRPYGEKVHELLARHGYAPQLYGRKVLDGVPTAYVMEHLGSSWVSLYDLSKGDRRGILRSQAVRDGIKLRIDGIISILQEAMMVHGDLRANNIMIRLDDQQQPV</sequence>
<reference evidence="3" key="1">
    <citation type="submission" date="2024-06" db="EMBL/GenBank/DDBJ databases">
        <title>Multi-omics analyses provide insights into the biosynthesis of the anticancer antibiotic pleurotin in Hohenbuehelia grisea.</title>
        <authorList>
            <person name="Weaver J.A."/>
            <person name="Alberti F."/>
        </authorList>
    </citation>
    <scope>NUCLEOTIDE SEQUENCE [LARGE SCALE GENOMIC DNA]</scope>
    <source>
        <strain evidence="3">T-177</strain>
    </source>
</reference>
<feature type="region of interest" description="Disordered" evidence="1">
    <location>
        <begin position="1"/>
        <end position="23"/>
    </location>
</feature>
<proteinExistence type="predicted"/>
<keyword evidence="3" id="KW-1185">Reference proteome</keyword>
<dbReference type="InterPro" id="IPR008266">
    <property type="entry name" value="Tyr_kinase_AS"/>
</dbReference>
<evidence type="ECO:0000313" key="2">
    <source>
        <dbReference type="EMBL" id="KAL0947855.1"/>
    </source>
</evidence>
<dbReference type="EMBL" id="JASNQZ010000015">
    <property type="protein sequence ID" value="KAL0947855.1"/>
    <property type="molecule type" value="Genomic_DNA"/>
</dbReference>
<comment type="caution">
    <text evidence="2">The sequence shown here is derived from an EMBL/GenBank/DDBJ whole genome shotgun (WGS) entry which is preliminary data.</text>
</comment>
<evidence type="ECO:0008006" key="4">
    <source>
        <dbReference type="Google" id="ProtNLM"/>
    </source>
</evidence>